<feature type="region of interest" description="Disordered" evidence="1">
    <location>
        <begin position="459"/>
        <end position="505"/>
    </location>
</feature>
<feature type="domain" description="Ubiquitin-like" evidence="2">
    <location>
        <begin position="4"/>
        <end position="76"/>
    </location>
</feature>
<feature type="compositionally biased region" description="Low complexity" evidence="1">
    <location>
        <begin position="464"/>
        <end position="481"/>
    </location>
</feature>
<dbReference type="CDD" id="cd17039">
    <property type="entry name" value="Ubl_ubiquitin_like"/>
    <property type="match status" value="1"/>
</dbReference>
<proteinExistence type="predicted"/>
<dbReference type="InterPro" id="IPR029071">
    <property type="entry name" value="Ubiquitin-like_domsf"/>
</dbReference>
<evidence type="ECO:0000259" key="2">
    <source>
        <dbReference type="PROSITE" id="PS50053"/>
    </source>
</evidence>
<organism evidence="3 4">
    <name type="scientific">Meloidogyne enterolobii</name>
    <name type="common">Root-knot nematode worm</name>
    <name type="synonym">Meloidogyne mayaguensis</name>
    <dbReference type="NCBI Taxonomy" id="390850"/>
    <lineage>
        <taxon>Eukaryota</taxon>
        <taxon>Metazoa</taxon>
        <taxon>Ecdysozoa</taxon>
        <taxon>Nematoda</taxon>
        <taxon>Chromadorea</taxon>
        <taxon>Rhabditida</taxon>
        <taxon>Tylenchina</taxon>
        <taxon>Tylenchomorpha</taxon>
        <taxon>Tylenchoidea</taxon>
        <taxon>Meloidogynidae</taxon>
        <taxon>Meloidogyninae</taxon>
        <taxon>Meloidogyne</taxon>
    </lineage>
</organism>
<dbReference type="GO" id="GO:0031593">
    <property type="term" value="F:polyubiquitin modification-dependent protein binding"/>
    <property type="evidence" value="ECO:0007669"/>
    <property type="project" value="TreeGrafter"/>
</dbReference>
<dbReference type="AlphaFoldDB" id="A0A6V7U3B9"/>
<reference evidence="3 4" key="1">
    <citation type="submission" date="2020-08" db="EMBL/GenBank/DDBJ databases">
        <authorList>
            <person name="Koutsovoulos G."/>
            <person name="Danchin GJ E."/>
        </authorList>
    </citation>
    <scope>NUCLEOTIDE SEQUENCE [LARGE SCALE GENOMIC DNA]</scope>
</reference>
<dbReference type="Gene3D" id="3.10.20.90">
    <property type="entry name" value="Phosphatidylinositol 3-kinase Catalytic Subunit, Chain A, domain 1"/>
    <property type="match status" value="1"/>
</dbReference>
<evidence type="ECO:0000313" key="3">
    <source>
        <dbReference type="EMBL" id="CAD2144044.1"/>
    </source>
</evidence>
<feature type="region of interest" description="Disordered" evidence="1">
    <location>
        <begin position="407"/>
        <end position="442"/>
    </location>
</feature>
<evidence type="ECO:0000313" key="4">
    <source>
        <dbReference type="Proteomes" id="UP000580250"/>
    </source>
</evidence>
<dbReference type="InterPro" id="IPR000626">
    <property type="entry name" value="Ubiquitin-like_dom"/>
</dbReference>
<dbReference type="GO" id="GO:0051787">
    <property type="term" value="F:misfolded protein binding"/>
    <property type="evidence" value="ECO:0007669"/>
    <property type="project" value="TreeGrafter"/>
</dbReference>
<dbReference type="SMART" id="SM00213">
    <property type="entry name" value="UBQ"/>
    <property type="match status" value="1"/>
</dbReference>
<gene>
    <name evidence="3" type="ORF">MENT_LOCUS7816</name>
</gene>
<comment type="caution">
    <text evidence="3">The sequence shown here is derived from an EMBL/GenBank/DDBJ whole genome shotgun (WGS) entry which is preliminary data.</text>
</comment>
<protein>
    <recommendedName>
        <fullName evidence="2">Ubiquitin-like domain-containing protein</fullName>
    </recommendedName>
</protein>
<dbReference type="GO" id="GO:0036503">
    <property type="term" value="P:ERAD pathway"/>
    <property type="evidence" value="ECO:0007669"/>
    <property type="project" value="TreeGrafter"/>
</dbReference>
<dbReference type="Proteomes" id="UP000580250">
    <property type="component" value="Unassembled WGS sequence"/>
</dbReference>
<feature type="region of interest" description="Disordered" evidence="1">
    <location>
        <begin position="666"/>
        <end position="719"/>
    </location>
</feature>
<sequence>MVLINLPIKLIDREDASIIIDDQSTISQLRDKIAEETLIPRDDQRIIFRGKPLNDNSLKLINCGFEDKMAVHVVTRPIPQTNNPTSSSSSTEQHQFPPNIQINYTAANQPHIVTQNVIYGQVPFERTQIFREPNNALTIVGGITETLRNIYRMETEHALVMNLPRNNDFLINVTFRSIRQLIIDSSAYERFDNLKNSIKSLAWLFALIKSQLIDKIDLIIYGQELDIERQYRNIANILWVMHAFDACDEIQMNNLIQNERDIEICSLIEQLNNWQIPNDDDHIQHINNLHHPAIVRHCTSHDLSTILIILSIIEAKINEHLMNRYYQILALNHNLEDNSYTSRLLNYFCNGISRIQNILGYIHIEISAFHLHLNQNQHNRLYPIYDQHRRIEEPLRAEISLLFSDASTNLPSQTPTSRTQATQASRSNSLPRQQTRASGSSTLSSVINGFTHFAQQLMSRQNNDDTSSSSERSSTTNSNENQPNIPPRVPLPSDFFNPPSNLPPEIANHVHQLISQSIASTGQQTSRPADPRPTPRNIMLVGISSQSTDHLLPNGQHLPNVPQPIIEVNQRDADFWNDPQTIALGLHPPPQLQPHQILHNRSLSGQRVPSIRGEQIANMFNERIRVRPQSNANGEAVFNELDQFALFVRQTLESIVNCMVQHDSSILRDQSRPSSTSESGDSMDVNNSDVNSATSLPNNSTQEPFSSFTEPNYNNSGNN</sequence>
<dbReference type="PANTHER" id="PTHR15204:SF0">
    <property type="entry name" value="LARGE PROLINE-RICH PROTEIN BAG6"/>
    <property type="match status" value="1"/>
</dbReference>
<dbReference type="PROSITE" id="PS50053">
    <property type="entry name" value="UBIQUITIN_2"/>
    <property type="match status" value="1"/>
</dbReference>
<dbReference type="GO" id="GO:0071818">
    <property type="term" value="C:BAT3 complex"/>
    <property type="evidence" value="ECO:0007669"/>
    <property type="project" value="TreeGrafter"/>
</dbReference>
<name>A0A6V7U3B9_MELEN</name>
<feature type="compositionally biased region" description="Polar residues" evidence="1">
    <location>
        <begin position="672"/>
        <end position="719"/>
    </location>
</feature>
<dbReference type="SUPFAM" id="SSF54236">
    <property type="entry name" value="Ubiquitin-like"/>
    <property type="match status" value="1"/>
</dbReference>
<dbReference type="EMBL" id="CAJEWN010000032">
    <property type="protein sequence ID" value="CAD2144044.1"/>
    <property type="molecule type" value="Genomic_DNA"/>
</dbReference>
<dbReference type="OrthoDB" id="1885901at2759"/>
<evidence type="ECO:0000256" key="1">
    <source>
        <dbReference type="SAM" id="MobiDB-lite"/>
    </source>
</evidence>
<accession>A0A6V7U3B9</accession>
<dbReference type="PANTHER" id="PTHR15204">
    <property type="entry name" value="LARGE PROLINE-RICH PROTEIN BAG6"/>
    <property type="match status" value="1"/>
</dbReference>
<feature type="region of interest" description="Disordered" evidence="1">
    <location>
        <begin position="518"/>
        <end position="537"/>
    </location>
</feature>
<dbReference type="Pfam" id="PF00240">
    <property type="entry name" value="ubiquitin"/>
    <property type="match status" value="1"/>
</dbReference>
<feature type="compositionally biased region" description="Polar residues" evidence="1">
    <location>
        <begin position="518"/>
        <end position="527"/>
    </location>
</feature>